<dbReference type="InterPro" id="IPR000572">
    <property type="entry name" value="OxRdtase_Mopterin-bd_dom"/>
</dbReference>
<protein>
    <submittedName>
        <fullName evidence="3">Molybdopterin-dependent oxidoreductase</fullName>
    </submittedName>
</protein>
<evidence type="ECO:0000259" key="2">
    <source>
        <dbReference type="Pfam" id="PF00174"/>
    </source>
</evidence>
<dbReference type="PANTHER" id="PTHR43032:SF2">
    <property type="entry name" value="BLL0505 PROTEIN"/>
    <property type="match status" value="1"/>
</dbReference>
<gene>
    <name evidence="3" type="ORF">GCM10022197_04880</name>
</gene>
<evidence type="ECO:0000313" key="3">
    <source>
        <dbReference type="EMBL" id="GAA3552853.1"/>
    </source>
</evidence>
<feature type="transmembrane region" description="Helical" evidence="1">
    <location>
        <begin position="29"/>
        <end position="46"/>
    </location>
</feature>
<organism evidence="3 4">
    <name type="scientific">Microlunatus spumicola</name>
    <dbReference type="NCBI Taxonomy" id="81499"/>
    <lineage>
        <taxon>Bacteria</taxon>
        <taxon>Bacillati</taxon>
        <taxon>Actinomycetota</taxon>
        <taxon>Actinomycetes</taxon>
        <taxon>Propionibacteriales</taxon>
        <taxon>Propionibacteriaceae</taxon>
        <taxon>Microlunatus</taxon>
    </lineage>
</organism>
<dbReference type="InterPro" id="IPR036374">
    <property type="entry name" value="OxRdtase_Mopterin-bd_sf"/>
</dbReference>
<dbReference type="Gene3D" id="3.90.420.10">
    <property type="entry name" value="Oxidoreductase, molybdopterin-binding domain"/>
    <property type="match status" value="1"/>
</dbReference>
<dbReference type="RefSeq" id="WP_204912399.1">
    <property type="nucleotide sequence ID" value="NZ_BAAAYR010000001.1"/>
</dbReference>
<evidence type="ECO:0000313" key="4">
    <source>
        <dbReference type="Proteomes" id="UP001500767"/>
    </source>
</evidence>
<accession>A0ABP6WMI5</accession>
<feature type="transmembrane region" description="Helical" evidence="1">
    <location>
        <begin position="108"/>
        <end position="126"/>
    </location>
</feature>
<reference evidence="4" key="1">
    <citation type="journal article" date="2019" name="Int. J. Syst. Evol. Microbiol.">
        <title>The Global Catalogue of Microorganisms (GCM) 10K type strain sequencing project: providing services to taxonomists for standard genome sequencing and annotation.</title>
        <authorList>
            <consortium name="The Broad Institute Genomics Platform"/>
            <consortium name="The Broad Institute Genome Sequencing Center for Infectious Disease"/>
            <person name="Wu L."/>
            <person name="Ma J."/>
        </authorList>
    </citation>
    <scope>NUCLEOTIDE SEQUENCE [LARGE SCALE GENOMIC DNA]</scope>
    <source>
        <strain evidence="4">JCM 16540</strain>
    </source>
</reference>
<keyword evidence="1" id="KW-0472">Membrane</keyword>
<feature type="domain" description="Oxidoreductase molybdopterin-binding" evidence="2">
    <location>
        <begin position="271"/>
        <end position="400"/>
    </location>
</feature>
<evidence type="ECO:0000256" key="1">
    <source>
        <dbReference type="SAM" id="Phobius"/>
    </source>
</evidence>
<proteinExistence type="predicted"/>
<dbReference type="SUPFAM" id="SSF56524">
    <property type="entry name" value="Oxidoreductase molybdopterin-binding domain"/>
    <property type="match status" value="1"/>
</dbReference>
<keyword evidence="1" id="KW-1133">Transmembrane helix</keyword>
<feature type="transmembrane region" description="Helical" evidence="1">
    <location>
        <begin position="146"/>
        <end position="163"/>
    </location>
</feature>
<keyword evidence="1" id="KW-0812">Transmembrane</keyword>
<dbReference type="SUPFAM" id="SSF81342">
    <property type="entry name" value="Transmembrane di-heme cytochromes"/>
    <property type="match status" value="1"/>
</dbReference>
<feature type="transmembrane region" description="Helical" evidence="1">
    <location>
        <begin position="66"/>
        <end position="87"/>
    </location>
</feature>
<dbReference type="InterPro" id="IPR008335">
    <property type="entry name" value="Mopterin_OxRdtase_euk"/>
</dbReference>
<dbReference type="InterPro" id="IPR016174">
    <property type="entry name" value="Di-haem_cyt_TM"/>
</dbReference>
<dbReference type="Pfam" id="PF00174">
    <property type="entry name" value="Oxidored_molyb"/>
    <property type="match status" value="1"/>
</dbReference>
<comment type="caution">
    <text evidence="3">The sequence shown here is derived from an EMBL/GenBank/DDBJ whole genome shotgun (WGS) entry which is preliminary data.</text>
</comment>
<dbReference type="Proteomes" id="UP001500767">
    <property type="component" value="Unassembled WGS sequence"/>
</dbReference>
<dbReference type="PRINTS" id="PR00407">
    <property type="entry name" value="EUMOPTERIN"/>
</dbReference>
<dbReference type="PANTHER" id="PTHR43032">
    <property type="entry name" value="PROTEIN-METHIONINE-SULFOXIDE REDUCTASE"/>
    <property type="match status" value="1"/>
</dbReference>
<sequence length="400" mass="43123">MPARTTAARPPWWPHFSSPLRSTAVTARLGRVLGIAIAVCFATGLVSELQYHPLSWLPWPAAPVWIYRVTQGVHVLTGTACLPLVLVKLWSVYPNLWRFPPVRSVLHLLERASVAVLVAATLVQLATGYANALDWYPFRWYFVDTHHYLAYVVMGSVLLHVAVKLPDILYGLRADVAEADVLTEVPWEDNPASHSNAGDVPAPATPAISRRGVLAATGAGVGVVVLAAAGQTVTPLEPVGLLAIRQWRRGPQLVPVNRTAEQAEVTALATAPGWVLQVEGATSFRLTLDDLEPAATQEARFPISCVEGWSVGAAWRGLSLLDLVRRAGGDEGSSVQVFSFEPLGAYNQSVITGPQLGAALLATHLNGERLDLDHGYPLRLIAPNRAGVLNTKWLSRVVVS</sequence>
<dbReference type="EMBL" id="BAAAYR010000001">
    <property type="protein sequence ID" value="GAA3552853.1"/>
    <property type="molecule type" value="Genomic_DNA"/>
</dbReference>
<keyword evidence="4" id="KW-1185">Reference proteome</keyword>
<name>A0ABP6WMI5_9ACTN</name>